<organism evidence="5 6">
    <name type="scientific">Compostibacillus humi</name>
    <dbReference type="NCBI Taxonomy" id="1245525"/>
    <lineage>
        <taxon>Bacteria</taxon>
        <taxon>Bacillati</taxon>
        <taxon>Bacillota</taxon>
        <taxon>Bacilli</taxon>
        <taxon>Bacillales</taxon>
        <taxon>Bacillaceae</taxon>
        <taxon>Compostibacillus</taxon>
    </lineage>
</organism>
<feature type="binding site" evidence="3">
    <location>
        <position position="361"/>
    </location>
    <ligand>
        <name>Mn(2+)</name>
        <dbReference type="ChEBI" id="CHEBI:29035"/>
        <label>2</label>
    </ligand>
</feature>
<comment type="similarity">
    <text evidence="1">Belongs to the peptidase M20 family.</text>
</comment>
<dbReference type="SUPFAM" id="SSF53187">
    <property type="entry name" value="Zn-dependent exopeptidases"/>
    <property type="match status" value="1"/>
</dbReference>
<dbReference type="AlphaFoldDB" id="A0A8J2ZRC2"/>
<keyword evidence="6" id="KW-1185">Reference proteome</keyword>
<comment type="cofactor">
    <cofactor evidence="3">
        <name>Mn(2+)</name>
        <dbReference type="ChEBI" id="CHEBI:29035"/>
    </cofactor>
    <text evidence="3">The Mn(2+) ion enhances activity.</text>
</comment>
<dbReference type="Pfam" id="PF01546">
    <property type="entry name" value="Peptidase_M20"/>
    <property type="match status" value="1"/>
</dbReference>
<sequence length="393" mass="43569">MHEQIMMQIDKLFPEMVDIRRYLHQYPELSFQETKTAQFIANYYDKLGIPYEANIGGNGVIARLEGGKPGRTVALRADFDALPIQDEKDVPYKSKIDGVMHACGHDGHTATLLVLAKVMKQFQEQIPGTIIFLHQHAEETVPGGAKPILASGALNEAEAVFGTHLWATAPLGELQISKDILMAGTDRFSVTIQGKGGHGAYPHETKDAIVIAANVVSLFQQIVSRKINPLDTAVITVGQLQAGKAFNVIADTARISGTVRYLNNAIQEQIIAEMESILKGVCISYGAEYKFHYEKGYPPLKNHPEDAQLVMDTASHIQEIKTIKEIRPSMGGEDFAYYLLEKRGAFFFTGAQKDDPPYPHHHPKFDFNEKAMPIAAKTLIQVYFAYQQVKAEG</sequence>
<reference evidence="5" key="1">
    <citation type="journal article" date="2014" name="Int. J. Syst. Evol. Microbiol.">
        <title>Complete genome sequence of Corynebacterium casei LMG S-19264T (=DSM 44701T), isolated from a smear-ripened cheese.</title>
        <authorList>
            <consortium name="US DOE Joint Genome Institute (JGI-PGF)"/>
            <person name="Walter F."/>
            <person name="Albersmeier A."/>
            <person name="Kalinowski J."/>
            <person name="Ruckert C."/>
        </authorList>
    </citation>
    <scope>NUCLEOTIDE SEQUENCE</scope>
    <source>
        <strain evidence="5">CGMCC 1.12360</strain>
    </source>
</reference>
<keyword evidence="3" id="KW-0464">Manganese</keyword>
<evidence type="ECO:0000256" key="1">
    <source>
        <dbReference type="ARBA" id="ARBA00006153"/>
    </source>
</evidence>
<dbReference type="GO" id="GO:0016787">
    <property type="term" value="F:hydrolase activity"/>
    <property type="evidence" value="ECO:0007669"/>
    <property type="project" value="UniProtKB-KW"/>
</dbReference>
<dbReference type="InterPro" id="IPR002933">
    <property type="entry name" value="Peptidase_M20"/>
</dbReference>
<dbReference type="NCBIfam" id="TIGR01891">
    <property type="entry name" value="amidohydrolases"/>
    <property type="match status" value="1"/>
</dbReference>
<dbReference type="InterPro" id="IPR011650">
    <property type="entry name" value="Peptidase_M20_dimer"/>
</dbReference>
<feature type="binding site" evidence="3">
    <location>
        <position position="164"/>
    </location>
    <ligand>
        <name>Mn(2+)</name>
        <dbReference type="ChEBI" id="CHEBI:29035"/>
        <label>2</label>
    </ligand>
</feature>
<dbReference type="Pfam" id="PF07687">
    <property type="entry name" value="M20_dimer"/>
    <property type="match status" value="1"/>
</dbReference>
<feature type="binding site" evidence="3">
    <location>
        <position position="139"/>
    </location>
    <ligand>
        <name>Mn(2+)</name>
        <dbReference type="ChEBI" id="CHEBI:29035"/>
        <label>2</label>
    </ligand>
</feature>
<dbReference type="PIRSF" id="PIRSF005962">
    <property type="entry name" value="Pept_M20D_amidohydro"/>
    <property type="match status" value="1"/>
</dbReference>
<gene>
    <name evidence="5" type="primary">yhaA</name>
    <name evidence="5" type="ORF">GCM10010978_10870</name>
</gene>
<feature type="binding site" evidence="3">
    <location>
        <position position="105"/>
    </location>
    <ligand>
        <name>Mn(2+)</name>
        <dbReference type="ChEBI" id="CHEBI:29035"/>
        <label>2</label>
    </ligand>
</feature>
<proteinExistence type="inferred from homology"/>
<evidence type="ECO:0000256" key="3">
    <source>
        <dbReference type="PIRSR" id="PIRSR005962-1"/>
    </source>
</evidence>
<evidence type="ECO:0000256" key="2">
    <source>
        <dbReference type="ARBA" id="ARBA00022801"/>
    </source>
</evidence>
<keyword evidence="3" id="KW-0479">Metal-binding</keyword>
<dbReference type="InterPro" id="IPR036264">
    <property type="entry name" value="Bact_exopeptidase_dim_dom"/>
</dbReference>
<dbReference type="RefSeq" id="WP_188391366.1">
    <property type="nucleotide sequence ID" value="NZ_BMEV01000014.1"/>
</dbReference>
<name>A0A8J2ZRC2_9BACI</name>
<evidence type="ECO:0000313" key="6">
    <source>
        <dbReference type="Proteomes" id="UP000602050"/>
    </source>
</evidence>
<dbReference type="Gene3D" id="3.30.70.360">
    <property type="match status" value="1"/>
</dbReference>
<accession>A0A8J2ZRC2</accession>
<dbReference type="PANTHER" id="PTHR11014">
    <property type="entry name" value="PEPTIDASE M20 FAMILY MEMBER"/>
    <property type="match status" value="1"/>
</dbReference>
<dbReference type="PANTHER" id="PTHR11014:SF63">
    <property type="entry name" value="METALLOPEPTIDASE, PUTATIVE (AFU_ORTHOLOGUE AFUA_6G09600)-RELATED"/>
    <property type="match status" value="1"/>
</dbReference>
<dbReference type="Gene3D" id="3.40.630.10">
    <property type="entry name" value="Zn peptidases"/>
    <property type="match status" value="1"/>
</dbReference>
<dbReference type="EMBL" id="BMEV01000014">
    <property type="protein sequence ID" value="GGH73216.1"/>
    <property type="molecule type" value="Genomic_DNA"/>
</dbReference>
<dbReference type="GO" id="GO:0046872">
    <property type="term" value="F:metal ion binding"/>
    <property type="evidence" value="ECO:0007669"/>
    <property type="project" value="UniProtKB-KW"/>
</dbReference>
<feature type="domain" description="Peptidase M20 dimerisation" evidence="4">
    <location>
        <begin position="187"/>
        <end position="280"/>
    </location>
</feature>
<dbReference type="Proteomes" id="UP000602050">
    <property type="component" value="Unassembled WGS sequence"/>
</dbReference>
<keyword evidence="2" id="KW-0378">Hydrolase</keyword>
<dbReference type="InterPro" id="IPR017439">
    <property type="entry name" value="Amidohydrolase"/>
</dbReference>
<dbReference type="FunFam" id="3.30.70.360:FF:000014">
    <property type="entry name" value="N-acyl-L-amino acid amidohydrolase"/>
    <property type="match status" value="1"/>
</dbReference>
<dbReference type="SUPFAM" id="SSF55031">
    <property type="entry name" value="Bacterial exopeptidase dimerisation domain"/>
    <property type="match status" value="1"/>
</dbReference>
<protein>
    <submittedName>
        <fullName evidence="5">Putative amidohydrolase YhaA</fullName>
    </submittedName>
</protein>
<reference evidence="5" key="2">
    <citation type="submission" date="2020-09" db="EMBL/GenBank/DDBJ databases">
        <authorList>
            <person name="Sun Q."/>
            <person name="Zhou Y."/>
        </authorList>
    </citation>
    <scope>NUCLEOTIDE SEQUENCE</scope>
    <source>
        <strain evidence="5">CGMCC 1.12360</strain>
    </source>
</reference>
<comment type="caution">
    <text evidence="5">The sequence shown here is derived from an EMBL/GenBank/DDBJ whole genome shotgun (WGS) entry which is preliminary data.</text>
</comment>
<feature type="binding site" evidence="3">
    <location>
        <position position="103"/>
    </location>
    <ligand>
        <name>Mn(2+)</name>
        <dbReference type="ChEBI" id="CHEBI:29035"/>
        <label>2</label>
    </ligand>
</feature>
<evidence type="ECO:0000313" key="5">
    <source>
        <dbReference type="EMBL" id="GGH73216.1"/>
    </source>
</evidence>
<evidence type="ECO:0000259" key="4">
    <source>
        <dbReference type="Pfam" id="PF07687"/>
    </source>
</evidence>